<dbReference type="InterPro" id="IPR051045">
    <property type="entry name" value="TonB-dependent_transducer"/>
</dbReference>
<dbReference type="KEGG" id="meiy:MIN45_P0068"/>
<evidence type="ECO:0000256" key="2">
    <source>
        <dbReference type="ARBA" id="ARBA00006555"/>
    </source>
</evidence>
<dbReference type="RefSeq" id="WP_286292641.1">
    <property type="nucleotide sequence ID" value="NZ_AP024718.1"/>
</dbReference>
<evidence type="ECO:0000256" key="4">
    <source>
        <dbReference type="ARBA" id="ARBA00022475"/>
    </source>
</evidence>
<keyword evidence="6 11" id="KW-0812">Transmembrane</keyword>
<keyword evidence="4" id="KW-1003">Cell membrane</keyword>
<dbReference type="NCBIfam" id="TIGR01352">
    <property type="entry name" value="tonB_Cterm"/>
    <property type="match status" value="1"/>
</dbReference>
<gene>
    <name evidence="13" type="ORF">MIN45_P0068</name>
</gene>
<keyword evidence="14" id="KW-1185">Reference proteome</keyword>
<keyword evidence="7" id="KW-0653">Protein transport</keyword>
<keyword evidence="8 11" id="KW-1133">Transmembrane helix</keyword>
<comment type="similarity">
    <text evidence="2">Belongs to the TonB family.</text>
</comment>
<evidence type="ECO:0000256" key="3">
    <source>
        <dbReference type="ARBA" id="ARBA00022448"/>
    </source>
</evidence>
<feature type="transmembrane region" description="Helical" evidence="11">
    <location>
        <begin position="14"/>
        <end position="34"/>
    </location>
</feature>
<dbReference type="SUPFAM" id="SSF74653">
    <property type="entry name" value="TolA/TonB C-terminal domain"/>
    <property type="match status" value="1"/>
</dbReference>
<evidence type="ECO:0000313" key="13">
    <source>
        <dbReference type="EMBL" id="BCX87701.1"/>
    </source>
</evidence>
<name>A0AAU9C7B6_9GAMM</name>
<dbReference type="GO" id="GO:0015031">
    <property type="term" value="P:protein transport"/>
    <property type="evidence" value="ECO:0007669"/>
    <property type="project" value="UniProtKB-KW"/>
</dbReference>
<accession>A0AAU9C7B6</accession>
<proteinExistence type="inferred from homology"/>
<feature type="compositionally biased region" description="Basic and acidic residues" evidence="10">
    <location>
        <begin position="59"/>
        <end position="70"/>
    </location>
</feature>
<feature type="compositionally biased region" description="Pro residues" evidence="10">
    <location>
        <begin position="81"/>
        <end position="100"/>
    </location>
</feature>
<evidence type="ECO:0000256" key="10">
    <source>
        <dbReference type="SAM" id="MobiDB-lite"/>
    </source>
</evidence>
<keyword evidence="3" id="KW-0813">Transport</keyword>
<dbReference type="AlphaFoldDB" id="A0AAU9C7B6"/>
<evidence type="ECO:0000256" key="5">
    <source>
        <dbReference type="ARBA" id="ARBA00022519"/>
    </source>
</evidence>
<dbReference type="GO" id="GO:0031992">
    <property type="term" value="F:energy transducer activity"/>
    <property type="evidence" value="ECO:0007669"/>
    <property type="project" value="TreeGrafter"/>
</dbReference>
<evidence type="ECO:0000256" key="8">
    <source>
        <dbReference type="ARBA" id="ARBA00022989"/>
    </source>
</evidence>
<comment type="subcellular location">
    <subcellularLocation>
        <location evidence="1">Cell inner membrane</location>
        <topology evidence="1">Single-pass membrane protein</topology>
        <orientation evidence="1">Periplasmic side</orientation>
    </subcellularLocation>
</comment>
<evidence type="ECO:0000256" key="9">
    <source>
        <dbReference type="ARBA" id="ARBA00023136"/>
    </source>
</evidence>
<dbReference type="PANTHER" id="PTHR33446">
    <property type="entry name" value="PROTEIN TONB-RELATED"/>
    <property type="match status" value="1"/>
</dbReference>
<dbReference type="Gene3D" id="3.30.1150.10">
    <property type="match status" value="1"/>
</dbReference>
<keyword evidence="5" id="KW-0997">Cell inner membrane</keyword>
<protein>
    <submittedName>
        <fullName evidence="13">Periplasmic protein TonB</fullName>
    </submittedName>
</protein>
<evidence type="ECO:0000256" key="7">
    <source>
        <dbReference type="ARBA" id="ARBA00022927"/>
    </source>
</evidence>
<evidence type="ECO:0000313" key="14">
    <source>
        <dbReference type="Proteomes" id="UP001321450"/>
    </source>
</evidence>
<dbReference type="Pfam" id="PF03544">
    <property type="entry name" value="TonB_C"/>
    <property type="match status" value="1"/>
</dbReference>
<keyword evidence="9 11" id="KW-0472">Membrane</keyword>
<dbReference type="Proteomes" id="UP001321450">
    <property type="component" value="Chromosome"/>
</dbReference>
<feature type="domain" description="TonB C-terminal" evidence="12">
    <location>
        <begin position="174"/>
        <end position="268"/>
    </location>
</feature>
<evidence type="ECO:0000259" key="12">
    <source>
        <dbReference type="PROSITE" id="PS52015"/>
    </source>
</evidence>
<evidence type="ECO:0000256" key="11">
    <source>
        <dbReference type="SAM" id="Phobius"/>
    </source>
</evidence>
<dbReference type="GO" id="GO:0098797">
    <property type="term" value="C:plasma membrane protein complex"/>
    <property type="evidence" value="ECO:0007669"/>
    <property type="project" value="TreeGrafter"/>
</dbReference>
<dbReference type="InterPro" id="IPR037682">
    <property type="entry name" value="TonB_C"/>
</dbReference>
<organism evidence="13 14">
    <name type="scientific">Methylomarinovum tepidoasis</name>
    <dbReference type="NCBI Taxonomy" id="2840183"/>
    <lineage>
        <taxon>Bacteria</taxon>
        <taxon>Pseudomonadati</taxon>
        <taxon>Pseudomonadota</taxon>
        <taxon>Gammaproteobacteria</taxon>
        <taxon>Methylococcales</taxon>
        <taxon>Methylothermaceae</taxon>
        <taxon>Methylomarinovum</taxon>
    </lineage>
</organism>
<evidence type="ECO:0000256" key="6">
    <source>
        <dbReference type="ARBA" id="ARBA00022692"/>
    </source>
</evidence>
<sequence>MTLETRFGSPGDRFLVALLVALVLHAAILFGVRFRLPAPPPVRRTLDIELVSEADGRRPEKADYLADRNSDGGASKQARRPQPPPRSRPRGVPQPPPPARPRPRRVLTHQAARQTVPQRPNPQPQPSPRLDPGLLARQIAELDVKPRRSMRFAGERVTPIERIRAHKYVAAAYERAWQKKVERIGNLNYPDEARRRRLSGKLLVSVWVAKDGTVKKIKIRRSSGYKVLDAAAVRIVRLASPFAPFPKELAQQTDVLVITRTWSFFNDDGLAMGR</sequence>
<dbReference type="InterPro" id="IPR006260">
    <property type="entry name" value="TonB/TolA_C"/>
</dbReference>
<feature type="compositionally biased region" description="Pro residues" evidence="10">
    <location>
        <begin position="119"/>
        <end position="129"/>
    </location>
</feature>
<reference evidence="14" key="1">
    <citation type="journal article" date="2024" name="Int. J. Syst. Evol. Microbiol.">
        <title>Methylomarinovum tepidoasis sp. nov., a moderately thermophilic methanotroph of the family Methylothermaceae isolated from a deep-sea hydrothermal field.</title>
        <authorList>
            <person name="Hirayama H."/>
            <person name="Takaki Y."/>
            <person name="Abe M."/>
            <person name="Miyazaki M."/>
            <person name="Uematsu K."/>
            <person name="Matsui Y."/>
            <person name="Takai K."/>
        </authorList>
    </citation>
    <scope>NUCLEOTIDE SEQUENCE [LARGE SCALE GENOMIC DNA]</scope>
    <source>
        <strain evidence="14">IN45</strain>
    </source>
</reference>
<evidence type="ECO:0000256" key="1">
    <source>
        <dbReference type="ARBA" id="ARBA00004383"/>
    </source>
</evidence>
<dbReference type="PANTHER" id="PTHR33446:SF11">
    <property type="entry name" value="TONB3"/>
    <property type="match status" value="1"/>
</dbReference>
<feature type="region of interest" description="Disordered" evidence="10">
    <location>
        <begin position="59"/>
        <end position="134"/>
    </location>
</feature>
<dbReference type="PROSITE" id="PS52015">
    <property type="entry name" value="TONB_CTD"/>
    <property type="match status" value="1"/>
</dbReference>
<dbReference type="GO" id="GO:0055085">
    <property type="term" value="P:transmembrane transport"/>
    <property type="evidence" value="ECO:0007669"/>
    <property type="project" value="InterPro"/>
</dbReference>
<dbReference type="EMBL" id="AP024718">
    <property type="protein sequence ID" value="BCX87701.1"/>
    <property type="molecule type" value="Genomic_DNA"/>
</dbReference>